<evidence type="ECO:0000313" key="2">
    <source>
        <dbReference type="Proteomes" id="UP001202031"/>
    </source>
</evidence>
<dbReference type="EMBL" id="JAMGSI010000001">
    <property type="protein sequence ID" value="MCL6656346.1"/>
    <property type="molecule type" value="Genomic_DNA"/>
</dbReference>
<evidence type="ECO:0000313" key="1">
    <source>
        <dbReference type="EMBL" id="MCL6656346.1"/>
    </source>
</evidence>
<protein>
    <submittedName>
        <fullName evidence="1">Uncharacterized protein</fullName>
    </submittedName>
</protein>
<proteinExistence type="predicted"/>
<accession>A0ABT0R5D7</accession>
<keyword evidence="2" id="KW-1185">Reference proteome</keyword>
<reference evidence="1 2" key="1">
    <citation type="submission" date="2022-03" db="EMBL/GenBank/DDBJ databases">
        <title>Taxonomic description of new species and reclassification of some bacterial strains.</title>
        <authorList>
            <person name="Ndongo S."/>
        </authorList>
    </citation>
    <scope>NUCLEOTIDE SEQUENCE [LARGE SCALE GENOMIC DNA]</scope>
    <source>
        <strain evidence="1 2">Marseille-P6666</strain>
    </source>
</reference>
<name>A0ABT0R5D7_9BACT</name>
<dbReference type="GeneID" id="84022870"/>
<gene>
    <name evidence="1" type="ORF">M8N44_03320</name>
</gene>
<comment type="caution">
    <text evidence="1">The sequence shown here is derived from an EMBL/GenBank/DDBJ whole genome shotgun (WGS) entry which is preliminary data.</text>
</comment>
<dbReference type="Proteomes" id="UP001202031">
    <property type="component" value="Unassembled WGS sequence"/>
</dbReference>
<sequence length="89" mass="9554">MKQQPNTEKNTLTITVPPETLAAIRIAEGIPQLVDLVGTALTTWGAIGTTDPVDLGDIHQVLTDAADQLPDLLQDLTLLRDAMLAQDTH</sequence>
<organism evidence="1 2">
    <name type="scientific">Akkermansia massiliensis</name>
    <dbReference type="NCBI Taxonomy" id="2927224"/>
    <lineage>
        <taxon>Bacteria</taxon>
        <taxon>Pseudomonadati</taxon>
        <taxon>Verrucomicrobiota</taxon>
        <taxon>Verrucomicrobiia</taxon>
        <taxon>Verrucomicrobiales</taxon>
        <taxon>Akkermansiaceae</taxon>
        <taxon>Akkermansia</taxon>
    </lineage>
</organism>
<dbReference type="RefSeq" id="WP_102749316.1">
    <property type="nucleotide sequence ID" value="NZ_CP072027.1"/>
</dbReference>